<keyword evidence="2" id="KW-0812">Transmembrane</keyword>
<keyword evidence="2" id="KW-0472">Membrane</keyword>
<name>A0A6M0RDG9_9CYAN</name>
<evidence type="ECO:0000313" key="3">
    <source>
        <dbReference type="EMBL" id="NEZ54337.1"/>
    </source>
</evidence>
<dbReference type="AlphaFoldDB" id="A0A6M0RDG9"/>
<evidence type="ECO:0000256" key="2">
    <source>
        <dbReference type="SAM" id="Phobius"/>
    </source>
</evidence>
<feature type="transmembrane region" description="Helical" evidence="2">
    <location>
        <begin position="47"/>
        <end position="70"/>
    </location>
</feature>
<comment type="caution">
    <text evidence="3">The sequence shown here is derived from an EMBL/GenBank/DDBJ whole genome shotgun (WGS) entry which is preliminary data.</text>
</comment>
<organism evidence="3 4">
    <name type="scientific">Adonisia turfae CCMR0081</name>
    <dbReference type="NCBI Taxonomy" id="2292702"/>
    <lineage>
        <taxon>Bacteria</taxon>
        <taxon>Bacillati</taxon>
        <taxon>Cyanobacteriota</taxon>
        <taxon>Adonisia</taxon>
        <taxon>Adonisia turfae</taxon>
    </lineage>
</organism>
<feature type="transmembrane region" description="Helical" evidence="2">
    <location>
        <begin position="142"/>
        <end position="160"/>
    </location>
</feature>
<evidence type="ECO:0000256" key="1">
    <source>
        <dbReference type="SAM" id="MobiDB-lite"/>
    </source>
</evidence>
<keyword evidence="2" id="KW-1133">Transmembrane helix</keyword>
<reference evidence="3 4" key="1">
    <citation type="journal article" date="2020" name="Microb. Ecol.">
        <title>Ecogenomics of the Marine Benthic Filamentous Cyanobacterium Adonisia.</title>
        <authorList>
            <person name="Walter J.M."/>
            <person name="Coutinho F.H."/>
            <person name="Leomil L."/>
            <person name="Hargreaves P.I."/>
            <person name="Campeao M.E."/>
            <person name="Vieira V.V."/>
            <person name="Silva B.S."/>
            <person name="Fistarol G.O."/>
            <person name="Salomon P.S."/>
            <person name="Sawabe T."/>
            <person name="Mino S."/>
            <person name="Hosokawa M."/>
            <person name="Miyashita H."/>
            <person name="Maruyama F."/>
            <person name="van Verk M.C."/>
            <person name="Dutilh B.E."/>
            <person name="Thompson C.C."/>
            <person name="Thompson F.L."/>
        </authorList>
    </citation>
    <scope>NUCLEOTIDE SEQUENCE [LARGE SCALE GENOMIC DNA]</scope>
    <source>
        <strain evidence="3 4">CCMR0081</strain>
    </source>
</reference>
<feature type="compositionally biased region" description="Polar residues" evidence="1">
    <location>
        <begin position="299"/>
        <end position="317"/>
    </location>
</feature>
<dbReference type="RefSeq" id="WP_163664255.1">
    <property type="nucleotide sequence ID" value="NZ_QXHD01000003.1"/>
</dbReference>
<keyword evidence="4" id="KW-1185">Reference proteome</keyword>
<feature type="transmembrane region" description="Helical" evidence="2">
    <location>
        <begin position="82"/>
        <end position="99"/>
    </location>
</feature>
<accession>A0A6M0RDG9</accession>
<feature type="transmembrane region" description="Helical" evidence="2">
    <location>
        <begin position="21"/>
        <end position="41"/>
    </location>
</feature>
<protein>
    <recommendedName>
        <fullName evidence="5">DUF5357 domain-containing protein</fullName>
    </recommendedName>
</protein>
<proteinExistence type="predicted"/>
<gene>
    <name evidence="3" type="ORF">DXZ20_01205</name>
</gene>
<sequence length="331" mass="37343">MIDVLKDAINKIRGLITPPSYLSWQTLLLLSLFSWGMATIADSTEATPFTVALLSAFSWLFLTVAIWWGLAKNPVMLGDISISPWITSAVLCVFLFRPWTTERLQLAISLWPVIATILVAIPKFSNWKLEWKLPKPPVRQELIVLLLINLLFSSWIMFYFRIQHWFNDYPSLIAENLDNSAFVYRLGSNTDSDSQANILLTSAADTLVKELDNAPWPRVERWLLNLDNSINSVAEGIVLNAINEGVFWSLDAPRPKSLSNGYQLRLRANWLGPTAQQNGYYVEKVCTLLPRTLKKNTNDESPQNSTPTAQVTCADQTTKVERQGILEDAAT</sequence>
<feature type="transmembrane region" description="Helical" evidence="2">
    <location>
        <begin position="105"/>
        <end position="121"/>
    </location>
</feature>
<dbReference type="Proteomes" id="UP000481033">
    <property type="component" value="Unassembled WGS sequence"/>
</dbReference>
<dbReference type="Pfam" id="PF17310">
    <property type="entry name" value="DUF5357"/>
    <property type="match status" value="1"/>
</dbReference>
<dbReference type="InterPro" id="IPR020360">
    <property type="entry name" value="Uncharacterised_alr2393"/>
</dbReference>
<evidence type="ECO:0000313" key="4">
    <source>
        <dbReference type="Proteomes" id="UP000481033"/>
    </source>
</evidence>
<feature type="region of interest" description="Disordered" evidence="1">
    <location>
        <begin position="296"/>
        <end position="317"/>
    </location>
</feature>
<dbReference type="EMBL" id="QXHD01000003">
    <property type="protein sequence ID" value="NEZ54337.1"/>
    <property type="molecule type" value="Genomic_DNA"/>
</dbReference>
<evidence type="ECO:0008006" key="5">
    <source>
        <dbReference type="Google" id="ProtNLM"/>
    </source>
</evidence>